<protein>
    <recommendedName>
        <fullName evidence="3">DUF4249 family protein</fullName>
    </recommendedName>
</protein>
<evidence type="ECO:0000313" key="2">
    <source>
        <dbReference type="Proteomes" id="UP001597545"/>
    </source>
</evidence>
<dbReference type="PROSITE" id="PS51257">
    <property type="entry name" value="PROKAR_LIPOPROTEIN"/>
    <property type="match status" value="1"/>
</dbReference>
<sequence length="371" mass="42055">MKLYNHINRPFLLGICISLMAFFYGCQKGELYYDSEPHVVQIAFKGSTATALEFVYNGRVVDSTRGQFHSFPNAFQMLIEEGEQKLHVREKGKTDILRTYDIDPKGFTHEFGIFYDNGEIYDAGITYNLMVFAADIGLDFYVDDKLVYQNPYGGATMNPLTIALNKGQERKLTVTRKDEQEVLVSRTITEADADKTLKFYLDAYGLIERMKLPPLKDPKGMTVMLRFLPDVPFGQTTFLGGDVDLVFYTRDKATEAVSDAHLRFTVPTDGSFGTLELPAIDDSKFYTFDIFRKGTNQVAYQSINGSYTVSPGLGKYGIFYFLTDGLSFFVPGERLICIVSPLEEMGGENFDQIFMTPQTTFQINDWIELVE</sequence>
<reference evidence="2" key="1">
    <citation type="journal article" date="2019" name="Int. J. Syst. Evol. Microbiol.">
        <title>The Global Catalogue of Microorganisms (GCM) 10K type strain sequencing project: providing services to taxonomists for standard genome sequencing and annotation.</title>
        <authorList>
            <consortium name="The Broad Institute Genomics Platform"/>
            <consortium name="The Broad Institute Genome Sequencing Center for Infectious Disease"/>
            <person name="Wu L."/>
            <person name="Ma J."/>
        </authorList>
    </citation>
    <scope>NUCLEOTIDE SEQUENCE [LARGE SCALE GENOMIC DNA]</scope>
    <source>
        <strain evidence="2">KCTC 42662</strain>
    </source>
</reference>
<gene>
    <name evidence="1" type="ORF">ACFSR5_18405</name>
</gene>
<dbReference type="Proteomes" id="UP001597545">
    <property type="component" value="Unassembled WGS sequence"/>
</dbReference>
<proteinExistence type="predicted"/>
<organism evidence="1 2">
    <name type="scientific">Sphingobacterium suaedae</name>
    <dbReference type="NCBI Taxonomy" id="1686402"/>
    <lineage>
        <taxon>Bacteria</taxon>
        <taxon>Pseudomonadati</taxon>
        <taxon>Bacteroidota</taxon>
        <taxon>Sphingobacteriia</taxon>
        <taxon>Sphingobacteriales</taxon>
        <taxon>Sphingobacteriaceae</taxon>
        <taxon>Sphingobacterium</taxon>
    </lineage>
</organism>
<dbReference type="EMBL" id="JBHULR010000020">
    <property type="protein sequence ID" value="MFD2549622.1"/>
    <property type="molecule type" value="Genomic_DNA"/>
</dbReference>
<keyword evidence="2" id="KW-1185">Reference proteome</keyword>
<name>A0ABW5KKZ8_9SPHI</name>
<accession>A0ABW5KKZ8</accession>
<comment type="caution">
    <text evidence="1">The sequence shown here is derived from an EMBL/GenBank/DDBJ whole genome shotgun (WGS) entry which is preliminary data.</text>
</comment>
<evidence type="ECO:0000313" key="1">
    <source>
        <dbReference type="EMBL" id="MFD2549622.1"/>
    </source>
</evidence>
<evidence type="ECO:0008006" key="3">
    <source>
        <dbReference type="Google" id="ProtNLM"/>
    </source>
</evidence>